<keyword evidence="3 6" id="KW-0597">Phosphoprotein</keyword>
<feature type="transmembrane region" description="Helical" evidence="7">
    <location>
        <begin position="210"/>
        <end position="228"/>
    </location>
</feature>
<dbReference type="InterPro" id="IPR011006">
    <property type="entry name" value="CheY-like_superfamily"/>
</dbReference>
<keyword evidence="7" id="KW-0472">Membrane</keyword>
<feature type="domain" description="Response regulatory" evidence="9">
    <location>
        <begin position="723"/>
        <end position="837"/>
    </location>
</feature>
<evidence type="ECO:0000256" key="3">
    <source>
        <dbReference type="ARBA" id="ARBA00022553"/>
    </source>
</evidence>
<dbReference type="Pfam" id="PF02518">
    <property type="entry name" value="HATPase_c"/>
    <property type="match status" value="1"/>
</dbReference>
<keyword evidence="5 10" id="KW-0418">Kinase</keyword>
<dbReference type="SMART" id="SM00387">
    <property type="entry name" value="HATPase_c"/>
    <property type="match status" value="1"/>
</dbReference>
<feature type="modified residue" description="4-aspartylphosphate" evidence="6">
    <location>
        <position position="772"/>
    </location>
</feature>
<dbReference type="CDD" id="cd17546">
    <property type="entry name" value="REC_hyHK_CKI1_RcsC-like"/>
    <property type="match status" value="1"/>
</dbReference>
<dbReference type="EC" id="2.7.13.3" evidence="2"/>
<gene>
    <name evidence="10" type="ORF">QF092_10565</name>
</gene>
<dbReference type="Pfam" id="PF00072">
    <property type="entry name" value="Response_reg"/>
    <property type="match status" value="1"/>
</dbReference>
<feature type="transmembrane region" description="Helical" evidence="7">
    <location>
        <begin position="64"/>
        <end position="85"/>
    </location>
</feature>
<dbReference type="PANTHER" id="PTHR43047">
    <property type="entry name" value="TWO-COMPONENT HISTIDINE PROTEIN KINASE"/>
    <property type="match status" value="1"/>
</dbReference>
<sequence length="845" mass="91067">MLDEAETGRSGPQGLFSALAEPQLARFPQRLAADPWREGAIFAAVLIGLSLVLTLAQSRALTNGAIVDLLPTEAIFALLIGAALFPLRYLWIAVATYAVAFLLAVSMRIGMDPAYLPPGVSTGWAVTFGLVLNALPALAAGLFGRWLMTTVQARGLPGRAGREDMLLLVGTVLAYIVLAGAMLPLVVASLYDPGWTTPLGAGSDLTEAGLFRAVRIGLCAMALMLLLLDRPDRKNLTVALAIQPAFVALGLLRIEGFAVHPTLDVVMLALAVALMAPAYAAVVANVMGVVVYVVITGEFLVQIPITSVDVLRLELASVILMMLVCLLLLLRYRTILERRQSGETIGRLQRVQELATVGYFVLDLRNNQVRVDEVAAGILGTGLKFDLAQFIRRVHPEDGAAIVAAISDLTLGQRTLSFQLSPGPVWAGEAAARFISVHGWFEERAGAVAYAYGVLIDLTSDHRREVALGDALAELSDHQNRQTEIFSIVSHELRTPASVISMLVEELDAGASWDEMGPRMRAVSEQLLSVLADMRQTVRPEENLPVRIETVRPSEIAETVRNTFLLMADTKGVEIGLDLSPLAWMPRMTDRVRLVQAISNLVKNAILHSECGRIIISYVEEEGPVGFWRVMDDGLGVPEAARATLFEPFRRGDGLRTARTDGSGLGLYVTKSSIELLGGTVAYVPDPSGGSIFELRVPMTVPAEAEAPAAPAAAEKKPGQRGRILMAEDSELIGELLVARLNRLFEEVVWVKNGADALAAYTVIQPDVVLTDLFMPEMGGDDLTSTLRERGADCLIIGMTAAAIGDERTRFEEAGTDLVLTKPVSTKQLLEVLDRLEARARARAG</sequence>
<dbReference type="GO" id="GO:0004673">
    <property type="term" value="F:protein histidine kinase activity"/>
    <property type="evidence" value="ECO:0007669"/>
    <property type="project" value="UniProtKB-EC"/>
</dbReference>
<dbReference type="PROSITE" id="PS50109">
    <property type="entry name" value="HIS_KIN"/>
    <property type="match status" value="1"/>
</dbReference>
<feature type="transmembrane region" description="Helical" evidence="7">
    <location>
        <begin position="123"/>
        <end position="144"/>
    </location>
</feature>
<evidence type="ECO:0000256" key="6">
    <source>
        <dbReference type="PROSITE-ProRule" id="PRU00169"/>
    </source>
</evidence>
<evidence type="ECO:0000256" key="4">
    <source>
        <dbReference type="ARBA" id="ARBA00022679"/>
    </source>
</evidence>
<keyword evidence="7" id="KW-0812">Transmembrane</keyword>
<dbReference type="SUPFAM" id="SSF52172">
    <property type="entry name" value="CheY-like"/>
    <property type="match status" value="1"/>
</dbReference>
<accession>A0ABY8Q1S2</accession>
<dbReference type="PANTHER" id="PTHR43047:SF72">
    <property type="entry name" value="OSMOSENSING HISTIDINE PROTEIN KINASE SLN1"/>
    <property type="match status" value="1"/>
</dbReference>
<dbReference type="CDD" id="cd00082">
    <property type="entry name" value="HisKA"/>
    <property type="match status" value="1"/>
</dbReference>
<keyword evidence="7" id="KW-1133">Transmembrane helix</keyword>
<dbReference type="SUPFAM" id="SSF47384">
    <property type="entry name" value="Homodimeric domain of signal transducing histidine kinase"/>
    <property type="match status" value="1"/>
</dbReference>
<feature type="transmembrane region" description="Helical" evidence="7">
    <location>
        <begin position="90"/>
        <end position="111"/>
    </location>
</feature>
<dbReference type="SMART" id="SM00448">
    <property type="entry name" value="REC"/>
    <property type="match status" value="1"/>
</dbReference>
<feature type="transmembrane region" description="Helical" evidence="7">
    <location>
        <begin position="266"/>
        <end position="295"/>
    </location>
</feature>
<dbReference type="InterPro" id="IPR001789">
    <property type="entry name" value="Sig_transdc_resp-reg_receiver"/>
</dbReference>
<dbReference type="InterPro" id="IPR004358">
    <property type="entry name" value="Sig_transdc_His_kin-like_C"/>
</dbReference>
<evidence type="ECO:0000259" key="9">
    <source>
        <dbReference type="PROSITE" id="PS50110"/>
    </source>
</evidence>
<dbReference type="SMART" id="SM00388">
    <property type="entry name" value="HisKA"/>
    <property type="match status" value="1"/>
</dbReference>
<name>A0ABY8Q1S2_9RHOB</name>
<dbReference type="InterPro" id="IPR036097">
    <property type="entry name" value="HisK_dim/P_sf"/>
</dbReference>
<proteinExistence type="predicted"/>
<evidence type="ECO:0000256" key="5">
    <source>
        <dbReference type="ARBA" id="ARBA00022777"/>
    </source>
</evidence>
<feature type="transmembrane region" description="Helical" evidence="7">
    <location>
        <begin position="315"/>
        <end position="332"/>
    </location>
</feature>
<dbReference type="Gene3D" id="1.10.287.130">
    <property type="match status" value="1"/>
</dbReference>
<dbReference type="InterPro" id="IPR003594">
    <property type="entry name" value="HATPase_dom"/>
</dbReference>
<dbReference type="RefSeq" id="WP_281463864.1">
    <property type="nucleotide sequence ID" value="NZ_CP124535.1"/>
</dbReference>
<reference evidence="10 11" key="1">
    <citation type="submission" date="2023-04" db="EMBL/GenBank/DDBJ databases">
        <title>YMD61, complete Genome.</title>
        <authorList>
            <person name="Zhang J."/>
        </authorList>
    </citation>
    <scope>NUCLEOTIDE SEQUENCE [LARGE SCALE GENOMIC DNA]</scope>
    <source>
        <strain evidence="10 11">YMD61</strain>
    </source>
</reference>
<feature type="transmembrane region" description="Helical" evidence="7">
    <location>
        <begin position="39"/>
        <end position="58"/>
    </location>
</feature>
<keyword evidence="11" id="KW-1185">Reference proteome</keyword>
<dbReference type="InterPro" id="IPR003661">
    <property type="entry name" value="HisK_dim/P_dom"/>
</dbReference>
<dbReference type="SUPFAM" id="SSF55874">
    <property type="entry name" value="ATPase domain of HSP90 chaperone/DNA topoisomerase II/histidine kinase"/>
    <property type="match status" value="1"/>
</dbReference>
<comment type="catalytic activity">
    <reaction evidence="1">
        <text>ATP + protein L-histidine = ADP + protein N-phospho-L-histidine.</text>
        <dbReference type="EC" id="2.7.13.3"/>
    </reaction>
</comment>
<organism evidence="10 11">
    <name type="scientific">Fuscovulum ytuae</name>
    <dbReference type="NCBI Taxonomy" id="3042299"/>
    <lineage>
        <taxon>Bacteria</taxon>
        <taxon>Pseudomonadati</taxon>
        <taxon>Pseudomonadota</taxon>
        <taxon>Alphaproteobacteria</taxon>
        <taxon>Rhodobacterales</taxon>
        <taxon>Paracoccaceae</taxon>
        <taxon>Fuscovulum</taxon>
    </lineage>
</organism>
<feature type="transmembrane region" description="Helical" evidence="7">
    <location>
        <begin position="165"/>
        <end position="190"/>
    </location>
</feature>
<dbReference type="InterPro" id="IPR005467">
    <property type="entry name" value="His_kinase_dom"/>
</dbReference>
<feature type="domain" description="Histidine kinase" evidence="8">
    <location>
        <begin position="488"/>
        <end position="701"/>
    </location>
</feature>
<dbReference type="Gene3D" id="3.40.50.2300">
    <property type="match status" value="1"/>
</dbReference>
<feature type="transmembrane region" description="Helical" evidence="7">
    <location>
        <begin position="235"/>
        <end position="254"/>
    </location>
</feature>
<dbReference type="PROSITE" id="PS50110">
    <property type="entry name" value="RESPONSE_REGULATORY"/>
    <property type="match status" value="1"/>
</dbReference>
<evidence type="ECO:0000256" key="7">
    <source>
        <dbReference type="SAM" id="Phobius"/>
    </source>
</evidence>
<evidence type="ECO:0000313" key="10">
    <source>
        <dbReference type="EMBL" id="WGV14738.1"/>
    </source>
</evidence>
<keyword evidence="4 10" id="KW-0808">Transferase</keyword>
<dbReference type="Gene3D" id="3.30.565.10">
    <property type="entry name" value="Histidine kinase-like ATPase, C-terminal domain"/>
    <property type="match status" value="1"/>
</dbReference>
<dbReference type="InterPro" id="IPR036890">
    <property type="entry name" value="HATPase_C_sf"/>
</dbReference>
<evidence type="ECO:0000256" key="2">
    <source>
        <dbReference type="ARBA" id="ARBA00012438"/>
    </source>
</evidence>
<evidence type="ECO:0000313" key="11">
    <source>
        <dbReference type="Proteomes" id="UP001230978"/>
    </source>
</evidence>
<evidence type="ECO:0000259" key="8">
    <source>
        <dbReference type="PROSITE" id="PS50109"/>
    </source>
</evidence>
<dbReference type="PRINTS" id="PR00344">
    <property type="entry name" value="BCTRLSENSOR"/>
</dbReference>
<evidence type="ECO:0000256" key="1">
    <source>
        <dbReference type="ARBA" id="ARBA00000085"/>
    </source>
</evidence>
<dbReference type="Gene3D" id="3.30.450.20">
    <property type="entry name" value="PAS domain"/>
    <property type="match status" value="1"/>
</dbReference>
<protein>
    <recommendedName>
        <fullName evidence="2">histidine kinase</fullName>
        <ecNumber evidence="2">2.7.13.3</ecNumber>
    </recommendedName>
</protein>
<dbReference type="Proteomes" id="UP001230978">
    <property type="component" value="Chromosome"/>
</dbReference>
<dbReference type="EMBL" id="CP124535">
    <property type="protein sequence ID" value="WGV14738.1"/>
    <property type="molecule type" value="Genomic_DNA"/>
</dbReference>